<proteinExistence type="predicted"/>
<dbReference type="PROSITE" id="PS50294">
    <property type="entry name" value="WD_REPEATS_REGION"/>
    <property type="match status" value="1"/>
</dbReference>
<dbReference type="STRING" id="61395.A0A1Y1W035"/>
<dbReference type="InterPro" id="IPR011044">
    <property type="entry name" value="Quino_amine_DH_bsu"/>
</dbReference>
<keyword evidence="3" id="KW-1185">Reference proteome</keyword>
<dbReference type="InterPro" id="IPR015943">
    <property type="entry name" value="WD40/YVTN_repeat-like_dom_sf"/>
</dbReference>
<gene>
    <name evidence="2" type="ORF">DL89DRAFT_269910</name>
</gene>
<dbReference type="SUPFAM" id="SSF50969">
    <property type="entry name" value="YVTN repeat-like/Quinoprotein amine dehydrogenase"/>
    <property type="match status" value="1"/>
</dbReference>
<dbReference type="PROSITE" id="PS50082">
    <property type="entry name" value="WD_REPEATS_2"/>
    <property type="match status" value="1"/>
</dbReference>
<evidence type="ECO:0000256" key="1">
    <source>
        <dbReference type="PROSITE-ProRule" id="PRU00221"/>
    </source>
</evidence>
<dbReference type="GeneID" id="63805126"/>
<evidence type="ECO:0000313" key="2">
    <source>
        <dbReference type="EMBL" id="ORX66869.1"/>
    </source>
</evidence>
<organism evidence="2 3">
    <name type="scientific">Linderina pennispora</name>
    <dbReference type="NCBI Taxonomy" id="61395"/>
    <lineage>
        <taxon>Eukaryota</taxon>
        <taxon>Fungi</taxon>
        <taxon>Fungi incertae sedis</taxon>
        <taxon>Zoopagomycota</taxon>
        <taxon>Kickxellomycotina</taxon>
        <taxon>Kickxellomycetes</taxon>
        <taxon>Kickxellales</taxon>
        <taxon>Kickxellaceae</taxon>
        <taxon>Linderina</taxon>
    </lineage>
</organism>
<dbReference type="Pfam" id="PF00400">
    <property type="entry name" value="WD40"/>
    <property type="match status" value="1"/>
</dbReference>
<dbReference type="RefSeq" id="XP_040740828.1">
    <property type="nucleotide sequence ID" value="XM_040888478.1"/>
</dbReference>
<keyword evidence="1" id="KW-0853">WD repeat</keyword>
<accession>A0A1Y1W035</accession>
<feature type="repeat" description="WD" evidence="1">
    <location>
        <begin position="313"/>
        <end position="347"/>
    </location>
</feature>
<reference evidence="2 3" key="1">
    <citation type="submission" date="2016-07" db="EMBL/GenBank/DDBJ databases">
        <title>Pervasive Adenine N6-methylation of Active Genes in Fungi.</title>
        <authorList>
            <consortium name="DOE Joint Genome Institute"/>
            <person name="Mondo S.J."/>
            <person name="Dannebaum R.O."/>
            <person name="Kuo R.C."/>
            <person name="Labutti K."/>
            <person name="Haridas S."/>
            <person name="Kuo A."/>
            <person name="Salamov A."/>
            <person name="Ahrendt S.R."/>
            <person name="Lipzen A."/>
            <person name="Sullivan W."/>
            <person name="Andreopoulos W.B."/>
            <person name="Clum A."/>
            <person name="Lindquist E."/>
            <person name="Daum C."/>
            <person name="Ramamoorthy G.K."/>
            <person name="Gryganskyi A."/>
            <person name="Culley D."/>
            <person name="Magnuson J.K."/>
            <person name="James T.Y."/>
            <person name="O'Malley M.A."/>
            <person name="Stajich J.E."/>
            <person name="Spatafora J.W."/>
            <person name="Visel A."/>
            <person name="Grigoriev I.V."/>
        </authorList>
    </citation>
    <scope>NUCLEOTIDE SEQUENCE [LARGE SCALE GENOMIC DNA]</scope>
    <source>
        <strain evidence="2 3">ATCC 12442</strain>
    </source>
</reference>
<comment type="caution">
    <text evidence="2">The sequence shown here is derived from an EMBL/GenBank/DDBJ whole genome shotgun (WGS) entry which is preliminary data.</text>
</comment>
<protein>
    <submittedName>
        <fullName evidence="2">WD40 repeat-like protein</fullName>
    </submittedName>
</protein>
<dbReference type="OrthoDB" id="20669at2759"/>
<dbReference type="PANTHER" id="PTHR43991">
    <property type="entry name" value="WD REPEAT PROTEIN (AFU_ORTHOLOGUE AFUA_8G05640)-RELATED"/>
    <property type="match status" value="1"/>
</dbReference>
<dbReference type="InterPro" id="IPR001680">
    <property type="entry name" value="WD40_rpt"/>
</dbReference>
<evidence type="ECO:0000313" key="3">
    <source>
        <dbReference type="Proteomes" id="UP000193922"/>
    </source>
</evidence>
<dbReference type="PANTHER" id="PTHR43991:SF12">
    <property type="entry name" value="WD REPEAT PROTEIN (AFU_ORTHOLOGUE AFUA_8G05640)"/>
    <property type="match status" value="1"/>
</dbReference>
<sequence length="452" mass="49142">MATSDPGPQSRTQAALGLDYDGGDRLWESLGQMQISEEAATPVSGTGQTTPAGGTWDFLANAAQMFDQRAELSHVTASDIGRGFDLQGYRRTGNELQHRLYMTYRRQVYPQTQGMPYNVMDARKRAVCVDNSAQFFRFRGSAMGESFRGHVGHFQLRDLLWATSAFDVFYPHADGIRRWDPGRGVSEFVVTWDQMPGAFKTTALCADRGVVFAGDWQGRYCVKALGGDRPWIASTTRHLRRNRGGPLTVSVSHNNGMVRHVDVARLAVTGMRQFAWAVNCTATAPDGSLHCVVGDSTESLLVDRRTTGVAARLAGHLDYAFACAFSPDGMCVATGSQDMTVRLYDVRWPAEAVSAAGHLGAMRVVKFSSCGRFLMAAEPADYVHVYDARTLQKAQDIEVMGEIAGAAFAPDSQSLFFAVSDPMHSSGLVEFSDTAMPGSECLGGVVSTDLLL</sequence>
<dbReference type="SMART" id="SM00320">
    <property type="entry name" value="WD40"/>
    <property type="match status" value="2"/>
</dbReference>
<dbReference type="Gene3D" id="2.130.10.10">
    <property type="entry name" value="YVTN repeat-like/Quinoprotein amine dehydrogenase"/>
    <property type="match status" value="1"/>
</dbReference>
<name>A0A1Y1W035_9FUNG</name>
<dbReference type="AlphaFoldDB" id="A0A1Y1W035"/>
<dbReference type="EMBL" id="MCFD01000014">
    <property type="protein sequence ID" value="ORX66869.1"/>
    <property type="molecule type" value="Genomic_DNA"/>
</dbReference>
<dbReference type="Proteomes" id="UP000193922">
    <property type="component" value="Unassembled WGS sequence"/>
</dbReference>